<accession>A0AAD6GL80</accession>
<evidence type="ECO:0000259" key="7">
    <source>
        <dbReference type="Pfam" id="PF26616"/>
    </source>
</evidence>
<protein>
    <recommendedName>
        <fullName evidence="7">CorA-like transporter domain-containing protein</fullName>
    </recommendedName>
</protein>
<keyword evidence="2 6" id="KW-0812">Transmembrane</keyword>
<feature type="transmembrane region" description="Helical" evidence="6">
    <location>
        <begin position="374"/>
        <end position="392"/>
    </location>
</feature>
<dbReference type="InterPro" id="IPR045863">
    <property type="entry name" value="CorA_TM1_TM2"/>
</dbReference>
<dbReference type="AlphaFoldDB" id="A0AAD6GL80"/>
<gene>
    <name evidence="8" type="ORF">N7450_010794</name>
</gene>
<dbReference type="SUPFAM" id="SSF144083">
    <property type="entry name" value="Magnesium transport protein CorA, transmembrane region"/>
    <property type="match status" value="1"/>
</dbReference>
<dbReference type="Gene3D" id="1.20.58.340">
    <property type="entry name" value="Magnesium transport protein CorA, transmembrane region"/>
    <property type="match status" value="1"/>
</dbReference>
<comment type="caution">
    <text evidence="8">The sequence shown here is derived from an EMBL/GenBank/DDBJ whole genome shotgun (WGS) entry which is preliminary data.</text>
</comment>
<evidence type="ECO:0000256" key="5">
    <source>
        <dbReference type="SAM" id="Coils"/>
    </source>
</evidence>
<proteinExistence type="predicted"/>
<keyword evidence="4 6" id="KW-0472">Membrane</keyword>
<evidence type="ECO:0000313" key="9">
    <source>
        <dbReference type="Proteomes" id="UP001216150"/>
    </source>
</evidence>
<evidence type="ECO:0000256" key="2">
    <source>
        <dbReference type="ARBA" id="ARBA00022692"/>
    </source>
</evidence>
<name>A0AAD6GL80_9EURO</name>
<evidence type="ECO:0000256" key="1">
    <source>
        <dbReference type="ARBA" id="ARBA00004141"/>
    </source>
</evidence>
<evidence type="ECO:0000256" key="6">
    <source>
        <dbReference type="SAM" id="Phobius"/>
    </source>
</evidence>
<feature type="transmembrane region" description="Helical" evidence="6">
    <location>
        <begin position="412"/>
        <end position="433"/>
    </location>
</feature>
<organism evidence="8 9">
    <name type="scientific">Penicillium hetheringtonii</name>
    <dbReference type="NCBI Taxonomy" id="911720"/>
    <lineage>
        <taxon>Eukaryota</taxon>
        <taxon>Fungi</taxon>
        <taxon>Dikarya</taxon>
        <taxon>Ascomycota</taxon>
        <taxon>Pezizomycotina</taxon>
        <taxon>Eurotiomycetes</taxon>
        <taxon>Eurotiomycetidae</taxon>
        <taxon>Eurotiales</taxon>
        <taxon>Aspergillaceae</taxon>
        <taxon>Penicillium</taxon>
    </lineage>
</organism>
<keyword evidence="3 6" id="KW-1133">Transmembrane helix</keyword>
<dbReference type="Proteomes" id="UP001216150">
    <property type="component" value="Unassembled WGS sequence"/>
</dbReference>
<feature type="domain" description="CorA-like transporter" evidence="7">
    <location>
        <begin position="139"/>
        <end position="221"/>
    </location>
</feature>
<keyword evidence="9" id="KW-1185">Reference proteome</keyword>
<comment type="subcellular location">
    <subcellularLocation>
        <location evidence="1">Membrane</location>
        <topology evidence="1">Multi-pass membrane protein</topology>
    </subcellularLocation>
</comment>
<dbReference type="InterPro" id="IPR058257">
    <property type="entry name" value="CorA-like_dom"/>
</dbReference>
<feature type="coiled-coil region" evidence="5">
    <location>
        <begin position="337"/>
        <end position="364"/>
    </location>
</feature>
<dbReference type="EMBL" id="JAQJAC010000010">
    <property type="protein sequence ID" value="KAJ5568308.1"/>
    <property type="molecule type" value="Genomic_DNA"/>
</dbReference>
<sequence length="466" mass="52159">MSNKSAYPTFCQPDDPVNISIYESEGSTVDKLTKSVFTENRLFTQHVDTIPSPQLRIISIHSLSSPLPLQISKDALEFLQTKFNIGPELWDLTSTFGNKPLGAAAAEGAMRVQQGPNGIQDCQNHRTDSHFLLRGGPGRWTIRQAGIFHRQDTKNLQNLWVFFHAGRGTAMEKELDAFASKSHGNLSTDTSWFTLHQIALTSCLGGWRSYVEHLGNKVDKYFGGTLSFIDGSMNNTTKGQGDGNLADIHDTRNRLLDLPSRLMTTLDTLQKLEAVSLASSSQQRNKENDFGKLATSALYYKEHLEPLVKGVDIIKEKVKDTLNMIEIGLSFRMTSKMLDVNNRMVDLNQNMLDANKQLLQLGNKNFDDNATVKIVTLVTLIYLPASLVSSVLGMNLFDFDNDTAGFKISNKFWIFIVATLILAVITLSGWFVWAHKEGMMRRRFIYLKQDAPRATGRTLSMIVIEA</sequence>
<keyword evidence="5" id="KW-0175">Coiled coil</keyword>
<evidence type="ECO:0000313" key="8">
    <source>
        <dbReference type="EMBL" id="KAJ5568308.1"/>
    </source>
</evidence>
<evidence type="ECO:0000256" key="3">
    <source>
        <dbReference type="ARBA" id="ARBA00022989"/>
    </source>
</evidence>
<reference evidence="8 9" key="1">
    <citation type="journal article" date="2023" name="IMA Fungus">
        <title>Comparative genomic study of the Penicillium genus elucidates a diverse pangenome and 15 lateral gene transfer events.</title>
        <authorList>
            <person name="Petersen C."/>
            <person name="Sorensen T."/>
            <person name="Nielsen M.R."/>
            <person name="Sondergaard T.E."/>
            <person name="Sorensen J.L."/>
            <person name="Fitzpatrick D.A."/>
            <person name="Frisvad J.C."/>
            <person name="Nielsen K.L."/>
        </authorList>
    </citation>
    <scope>NUCLEOTIDE SEQUENCE [LARGE SCALE GENOMIC DNA]</scope>
    <source>
        <strain evidence="8 9">IBT 29057</strain>
    </source>
</reference>
<dbReference type="GO" id="GO:0016020">
    <property type="term" value="C:membrane"/>
    <property type="evidence" value="ECO:0007669"/>
    <property type="project" value="UniProtKB-SubCell"/>
</dbReference>
<dbReference type="Pfam" id="PF26616">
    <property type="entry name" value="CorA-like"/>
    <property type="match status" value="1"/>
</dbReference>
<evidence type="ECO:0000256" key="4">
    <source>
        <dbReference type="ARBA" id="ARBA00023136"/>
    </source>
</evidence>